<feature type="signal peptide" evidence="1">
    <location>
        <begin position="1"/>
        <end position="21"/>
    </location>
</feature>
<keyword evidence="3" id="KW-1185">Reference proteome</keyword>
<proteinExistence type="predicted"/>
<gene>
    <name evidence="2" type="ORF">VTAP4600_B0066</name>
</gene>
<dbReference type="AlphaFoldDB" id="A0A2N8ZIF9"/>
<dbReference type="Gene3D" id="2.40.160.20">
    <property type="match status" value="1"/>
</dbReference>
<reference evidence="2 3" key="1">
    <citation type="submission" date="2017-10" db="EMBL/GenBank/DDBJ databases">
        <authorList>
            <person name="Banno H."/>
            <person name="Chua N.-H."/>
        </authorList>
    </citation>
    <scope>NUCLEOTIDE SEQUENCE [LARGE SCALE GENOMIC DNA]</scope>
    <source>
        <strain evidence="2">Vibrio tapetis CECT4600</strain>
    </source>
</reference>
<feature type="chain" id="PRO_5014763800" evidence="1">
    <location>
        <begin position="22"/>
        <end position="180"/>
    </location>
</feature>
<dbReference type="Proteomes" id="UP000235828">
    <property type="component" value="Chromosome B"/>
</dbReference>
<dbReference type="InterPro" id="IPR011250">
    <property type="entry name" value="OMP/PagP_B-barrel"/>
</dbReference>
<dbReference type="RefSeq" id="WP_102524084.1">
    <property type="nucleotide sequence ID" value="NZ_LT960612.1"/>
</dbReference>
<evidence type="ECO:0000313" key="2">
    <source>
        <dbReference type="EMBL" id="SON51677.1"/>
    </source>
</evidence>
<keyword evidence="1" id="KW-0732">Signal</keyword>
<evidence type="ECO:0000313" key="3">
    <source>
        <dbReference type="Proteomes" id="UP000235828"/>
    </source>
</evidence>
<organism evidence="2 3">
    <name type="scientific">Vibrio tapetis subsp. tapetis</name>
    <dbReference type="NCBI Taxonomy" id="1671868"/>
    <lineage>
        <taxon>Bacteria</taxon>
        <taxon>Pseudomonadati</taxon>
        <taxon>Pseudomonadota</taxon>
        <taxon>Gammaproteobacteria</taxon>
        <taxon>Vibrionales</taxon>
        <taxon>Vibrionaceae</taxon>
        <taxon>Vibrio</taxon>
    </lineage>
</organism>
<sequence length="180" mass="19105">MKTKLTLIATATVLLSPLCFADSGPYLSAGFTEIHDGDSKQPAATATLGYSHPVSPFIFADVSYTTTLSGGATFDNADGSSTVLKYNTYNVGLKLEQDLGGFVIVNGRAGGSYSQLEKTTITTSSQDTNTDSSFRPYASIGADIPSPVQENLRLKADVIYQQLAVGYYTINYVLGASLLF</sequence>
<keyword evidence="2" id="KW-0675">Receptor</keyword>
<name>A0A2N8ZIF9_9VIBR</name>
<dbReference type="EMBL" id="LT960612">
    <property type="protein sequence ID" value="SON51677.1"/>
    <property type="molecule type" value="Genomic_DNA"/>
</dbReference>
<dbReference type="KEGG" id="vta:B0066"/>
<accession>A0A2N8ZIF9</accession>
<dbReference type="SUPFAM" id="SSF56925">
    <property type="entry name" value="OMPA-like"/>
    <property type="match status" value="1"/>
</dbReference>
<protein>
    <submittedName>
        <fullName evidence="2">Putative Outer membrane receptor protein</fullName>
    </submittedName>
</protein>
<evidence type="ECO:0000256" key="1">
    <source>
        <dbReference type="SAM" id="SignalP"/>
    </source>
</evidence>